<dbReference type="InterPro" id="IPR011009">
    <property type="entry name" value="Kinase-like_dom_sf"/>
</dbReference>
<dbReference type="SMART" id="SM00587">
    <property type="entry name" value="CHK"/>
    <property type="match status" value="1"/>
</dbReference>
<feature type="domain" description="CHK kinase-like" evidence="1">
    <location>
        <begin position="128"/>
        <end position="300"/>
    </location>
</feature>
<keyword evidence="2" id="KW-0418">Kinase</keyword>
<accession>A0A1H2FA27</accession>
<dbReference type="PANTHER" id="PTHR11012:SF30">
    <property type="entry name" value="PROTEIN KINASE-LIKE DOMAIN-CONTAINING"/>
    <property type="match status" value="1"/>
</dbReference>
<dbReference type="OrthoDB" id="3806873at2"/>
<evidence type="ECO:0000313" key="2">
    <source>
        <dbReference type="EMBL" id="SDU04199.1"/>
    </source>
</evidence>
<dbReference type="SUPFAM" id="SSF56112">
    <property type="entry name" value="Protein kinase-like (PK-like)"/>
    <property type="match status" value="1"/>
</dbReference>
<proteinExistence type="predicted"/>
<organism evidence="2 3">
    <name type="scientific">Pseudomonas pohangensis</name>
    <dbReference type="NCBI Taxonomy" id="364197"/>
    <lineage>
        <taxon>Bacteria</taxon>
        <taxon>Pseudomonadati</taxon>
        <taxon>Pseudomonadota</taxon>
        <taxon>Gammaproteobacteria</taxon>
        <taxon>Pseudomonadales</taxon>
        <taxon>Pseudomonadaceae</taxon>
        <taxon>Pseudomonas</taxon>
    </lineage>
</organism>
<dbReference type="Gene3D" id="3.90.1200.10">
    <property type="match status" value="1"/>
</dbReference>
<evidence type="ECO:0000313" key="3">
    <source>
        <dbReference type="Proteomes" id="UP000243232"/>
    </source>
</evidence>
<name>A0A1H2FA27_9PSED</name>
<dbReference type="GO" id="GO:0016301">
    <property type="term" value="F:kinase activity"/>
    <property type="evidence" value="ECO:0007669"/>
    <property type="project" value="UniProtKB-KW"/>
</dbReference>
<keyword evidence="3" id="KW-1185">Reference proteome</keyword>
<gene>
    <name evidence="2" type="ORF">SAMN05216296_1436</name>
</gene>
<protein>
    <submittedName>
        <fullName evidence="2">Ecdysteroid kinase</fullName>
    </submittedName>
</protein>
<keyword evidence="2" id="KW-0808">Transferase</keyword>
<dbReference type="Pfam" id="PF01636">
    <property type="entry name" value="APH"/>
    <property type="match status" value="1"/>
</dbReference>
<evidence type="ECO:0000259" key="1">
    <source>
        <dbReference type="SMART" id="SM00587"/>
    </source>
</evidence>
<dbReference type="PANTHER" id="PTHR11012">
    <property type="entry name" value="PROTEIN KINASE-LIKE DOMAIN-CONTAINING"/>
    <property type="match status" value="1"/>
</dbReference>
<dbReference type="RefSeq" id="WP_090193758.1">
    <property type="nucleotide sequence ID" value="NZ_LT629785.1"/>
</dbReference>
<dbReference type="InterPro" id="IPR002575">
    <property type="entry name" value="Aminoglycoside_PTrfase"/>
</dbReference>
<sequence length="372" mass="41600">MLDTTAPKLALNEETFLSPQWLSAALRSTRLLPANNSVSQVRPERLSGGLMANTYILHLSYLEQDDALPASIVAKFPSSNPDSRAAGKEMLAYEREVKFYKEISARLSIKVPALYYADIDTDTGNFALLIEHLDQARVVTSGDCNFTQLKASIRELAKLHADTWNRKGLPVAPWILAFDDAGYQQQYLSWSRLGLNIMLGAQGVDKPEYFEAVSEGVINCLKAWPEYLASHSCLIHCDYRLSNLLYQGDSESVAVDWQTLHIGNPGFDTFYFIHSSQVSDEEGLELLRAYYDVLSAQLGDSYSWDACLEDYYLGVIYAAFMVMVTTFGVGANSLSEVAKAQIFSIVPVYWGFIERHKIIDRFMALELEGCSA</sequence>
<dbReference type="EMBL" id="LT629785">
    <property type="protein sequence ID" value="SDU04199.1"/>
    <property type="molecule type" value="Genomic_DNA"/>
</dbReference>
<dbReference type="Proteomes" id="UP000243232">
    <property type="component" value="Chromosome I"/>
</dbReference>
<reference evidence="3" key="1">
    <citation type="submission" date="2016-10" db="EMBL/GenBank/DDBJ databases">
        <authorList>
            <person name="Varghese N."/>
            <person name="Submissions S."/>
        </authorList>
    </citation>
    <scope>NUCLEOTIDE SEQUENCE [LARGE SCALE GENOMIC DNA]</scope>
    <source>
        <strain evidence="3">DSM 17875</strain>
    </source>
</reference>
<dbReference type="InterPro" id="IPR015897">
    <property type="entry name" value="CHK_kinase-like"/>
</dbReference>
<dbReference type="STRING" id="364197.SAMN05216296_1436"/>
<dbReference type="AlphaFoldDB" id="A0A1H2FA27"/>